<protein>
    <submittedName>
        <fullName evidence="3">Chemoreceptor-like protein with four helix bundle sensory module</fullName>
    </submittedName>
</protein>
<keyword evidence="1" id="KW-0812">Transmembrane</keyword>
<accession>A0A4V1KP93</accession>
<name>A0A4V1KP93_9FLAO</name>
<dbReference type="OrthoDB" id="1438991at2"/>
<keyword evidence="3" id="KW-0675">Receptor</keyword>
<keyword evidence="1" id="KW-0472">Membrane</keyword>
<organism evidence="3 4">
    <name type="scientific">Leeuwenhoekiella aestuarii</name>
    <dbReference type="NCBI Taxonomy" id="2249426"/>
    <lineage>
        <taxon>Bacteria</taxon>
        <taxon>Pseudomonadati</taxon>
        <taxon>Bacteroidota</taxon>
        <taxon>Flavobacteriia</taxon>
        <taxon>Flavobacteriales</taxon>
        <taxon>Flavobacteriaceae</taxon>
        <taxon>Leeuwenhoekiella</taxon>
    </lineage>
</organism>
<feature type="transmembrane region" description="Helical" evidence="1">
    <location>
        <begin position="175"/>
        <end position="197"/>
    </location>
</feature>
<keyword evidence="1" id="KW-1133">Transmembrane helix</keyword>
<dbReference type="Proteomes" id="UP000289821">
    <property type="component" value="Unassembled WGS sequence"/>
</dbReference>
<evidence type="ECO:0000313" key="4">
    <source>
        <dbReference type="Proteomes" id="UP000289821"/>
    </source>
</evidence>
<dbReference type="Pfam" id="PF12729">
    <property type="entry name" value="4HB_MCP_1"/>
    <property type="match status" value="1"/>
</dbReference>
<evidence type="ECO:0000313" key="3">
    <source>
        <dbReference type="EMBL" id="RXG14277.1"/>
    </source>
</evidence>
<gene>
    <name evidence="3" type="ORF">DSM04_104385</name>
</gene>
<sequence length="203" mass="22970">MISNLPLSKRINKILALSVVFLLVLATNRIDQHHFETAQKSVNEVFEDRVLVQDYIFSISKMLAAKRLALKDSAISKKLLENNEEIAKLLSDFQNTKLTEKESNQLTVLQEGFEKIQVLESQIVQQSGNFERLKTENLNGLDTMQDALVALSKIQVHESKNLMHSAQKSLNTSKLISTLEIGFLIVIGIVIQITLFYRVKKSS</sequence>
<feature type="domain" description="Chemotaxis methyl-accepting receptor HlyB-like 4HB MCP" evidence="2">
    <location>
        <begin position="16"/>
        <end position="169"/>
    </location>
</feature>
<evidence type="ECO:0000259" key="2">
    <source>
        <dbReference type="Pfam" id="PF12729"/>
    </source>
</evidence>
<reference evidence="3 4" key="1">
    <citation type="submission" date="2018-07" db="EMBL/GenBank/DDBJ databases">
        <title>Leeuwenhoekiella genomics.</title>
        <authorList>
            <person name="Tahon G."/>
            <person name="Willems A."/>
        </authorList>
    </citation>
    <scope>NUCLEOTIDE SEQUENCE [LARGE SCALE GENOMIC DNA]</scope>
    <source>
        <strain evidence="3 4">R-50232</strain>
    </source>
</reference>
<keyword evidence="4" id="KW-1185">Reference proteome</keyword>
<dbReference type="RefSeq" id="WP_128761682.1">
    <property type="nucleotide sequence ID" value="NZ_QOVI01000004.1"/>
</dbReference>
<dbReference type="InterPro" id="IPR024478">
    <property type="entry name" value="HlyB_4HB_MCP"/>
</dbReference>
<comment type="caution">
    <text evidence="3">The sequence shown here is derived from an EMBL/GenBank/DDBJ whole genome shotgun (WGS) entry which is preliminary data.</text>
</comment>
<dbReference type="AlphaFoldDB" id="A0A4V1KP93"/>
<proteinExistence type="predicted"/>
<dbReference type="EMBL" id="QOVI01000004">
    <property type="protein sequence ID" value="RXG14277.1"/>
    <property type="molecule type" value="Genomic_DNA"/>
</dbReference>
<evidence type="ECO:0000256" key="1">
    <source>
        <dbReference type="SAM" id="Phobius"/>
    </source>
</evidence>